<name>A0AAW1LCL2_POPJA</name>
<dbReference type="AlphaFoldDB" id="A0AAW1LCL2"/>
<evidence type="ECO:0000256" key="1">
    <source>
        <dbReference type="SAM" id="SignalP"/>
    </source>
</evidence>
<organism evidence="2 3">
    <name type="scientific">Popillia japonica</name>
    <name type="common">Japanese beetle</name>
    <dbReference type="NCBI Taxonomy" id="7064"/>
    <lineage>
        <taxon>Eukaryota</taxon>
        <taxon>Metazoa</taxon>
        <taxon>Ecdysozoa</taxon>
        <taxon>Arthropoda</taxon>
        <taxon>Hexapoda</taxon>
        <taxon>Insecta</taxon>
        <taxon>Pterygota</taxon>
        <taxon>Neoptera</taxon>
        <taxon>Endopterygota</taxon>
        <taxon>Coleoptera</taxon>
        <taxon>Polyphaga</taxon>
        <taxon>Scarabaeiformia</taxon>
        <taxon>Scarabaeidae</taxon>
        <taxon>Rutelinae</taxon>
        <taxon>Popillia</taxon>
    </lineage>
</organism>
<dbReference type="Proteomes" id="UP001458880">
    <property type="component" value="Unassembled WGS sequence"/>
</dbReference>
<feature type="signal peptide" evidence="1">
    <location>
        <begin position="1"/>
        <end position="17"/>
    </location>
</feature>
<keyword evidence="3" id="KW-1185">Reference proteome</keyword>
<reference evidence="2 3" key="1">
    <citation type="journal article" date="2024" name="BMC Genomics">
        <title>De novo assembly and annotation of Popillia japonica's genome with initial clues to its potential as an invasive pest.</title>
        <authorList>
            <person name="Cucini C."/>
            <person name="Boschi S."/>
            <person name="Funari R."/>
            <person name="Cardaioli E."/>
            <person name="Iannotti N."/>
            <person name="Marturano G."/>
            <person name="Paoli F."/>
            <person name="Bruttini M."/>
            <person name="Carapelli A."/>
            <person name="Frati F."/>
            <person name="Nardi F."/>
        </authorList>
    </citation>
    <scope>NUCLEOTIDE SEQUENCE [LARGE SCALE GENOMIC DNA]</scope>
    <source>
        <strain evidence="2">DMR45628</strain>
    </source>
</reference>
<evidence type="ECO:0000313" key="3">
    <source>
        <dbReference type="Proteomes" id="UP001458880"/>
    </source>
</evidence>
<dbReference type="EMBL" id="JASPKY010000134">
    <property type="protein sequence ID" value="KAK9731340.1"/>
    <property type="molecule type" value="Genomic_DNA"/>
</dbReference>
<proteinExistence type="predicted"/>
<accession>A0AAW1LCL2</accession>
<sequence>MLYVLLATLYIFSHSESRVEAGEKIVQICKAMGLAKAIVQTIRDRKEEIKAHSFSATPLSISKSTHQNSSIMEEIQKLLDMWIEDNNQRGMPMTPNDYPRKG</sequence>
<feature type="chain" id="PRO_5044002167" evidence="1">
    <location>
        <begin position="18"/>
        <end position="102"/>
    </location>
</feature>
<gene>
    <name evidence="2" type="ORF">QE152_g13738</name>
</gene>
<protein>
    <submittedName>
        <fullName evidence="2">Uncharacterized protein</fullName>
    </submittedName>
</protein>
<comment type="caution">
    <text evidence="2">The sequence shown here is derived from an EMBL/GenBank/DDBJ whole genome shotgun (WGS) entry which is preliminary data.</text>
</comment>
<evidence type="ECO:0000313" key="2">
    <source>
        <dbReference type="EMBL" id="KAK9731340.1"/>
    </source>
</evidence>
<keyword evidence="1" id="KW-0732">Signal</keyword>